<dbReference type="EMBL" id="RBUY01000231">
    <property type="protein sequence ID" value="RMV68358.1"/>
    <property type="molecule type" value="Genomic_DNA"/>
</dbReference>
<dbReference type="Proteomes" id="UP000269872">
    <property type="component" value="Unassembled WGS sequence"/>
</dbReference>
<dbReference type="AlphaFoldDB" id="A0A3M6EJ10"/>
<name>A0A3M6EJ10_9PSED</name>
<evidence type="ECO:0000313" key="1">
    <source>
        <dbReference type="EMBL" id="RMV68358.1"/>
    </source>
</evidence>
<proteinExistence type="predicted"/>
<sequence length="335" mass="36210">MWSLSMQGKTEADVLQFVSEHFGDGTKTKLVNIGRGGDNNKKGADFENFYAAAKICMLAADAGAASNDFQVSCQEVAFVDDVCVRDLAKSIKINYQAKNSSGAPADWDEDMRVRFEMQQLIDLQLHGALQANQILLVSDAGKAAANDGKIPDPMRGYCQSEHFPHCSSSTKLVLAYQPLRKALSVLCGTNNAGTIDTAFRVVLGEWCADNTDGRVVGNVMARAKAVSKPDFFPGVPSESDVVIASVREGEERHEISVPRWLAQILEAFHFSPAAVESGAFVIERNGMFARVGVNVDEPDLSSLQALQSPGDVFDFLMSLAAQQLVESLSTGDSHQ</sequence>
<organism evidence="1 2">
    <name type="scientific">Pseudomonas caricapapayae</name>
    <dbReference type="NCBI Taxonomy" id="46678"/>
    <lineage>
        <taxon>Bacteria</taxon>
        <taxon>Pseudomonadati</taxon>
        <taxon>Pseudomonadota</taxon>
        <taxon>Gammaproteobacteria</taxon>
        <taxon>Pseudomonadales</taxon>
        <taxon>Pseudomonadaceae</taxon>
        <taxon>Pseudomonas</taxon>
    </lineage>
</organism>
<reference evidence="1 2" key="1">
    <citation type="submission" date="2018-08" db="EMBL/GenBank/DDBJ databases">
        <title>Recombination of ecologically and evolutionarily significant loci maintains genetic cohesion in the Pseudomonas syringae species complex.</title>
        <authorList>
            <person name="Dillon M."/>
            <person name="Thakur S."/>
            <person name="Almeida R.N.D."/>
            <person name="Weir B.S."/>
            <person name="Guttman D.S."/>
        </authorList>
    </citation>
    <scope>NUCLEOTIDE SEQUENCE [LARGE SCALE GENOMIC DNA]</scope>
    <source>
        <strain evidence="1 2">ICMP 7496</strain>
    </source>
</reference>
<protein>
    <submittedName>
        <fullName evidence="1">Uncharacterized protein</fullName>
    </submittedName>
</protein>
<evidence type="ECO:0000313" key="2">
    <source>
        <dbReference type="Proteomes" id="UP000269872"/>
    </source>
</evidence>
<accession>A0A3M6EJ10</accession>
<comment type="caution">
    <text evidence="1">The sequence shown here is derived from an EMBL/GenBank/DDBJ whole genome shotgun (WGS) entry which is preliminary data.</text>
</comment>
<gene>
    <name evidence="1" type="ORF">ALP05_03209</name>
</gene>